<reference evidence="6 7" key="1">
    <citation type="submission" date="2020-03" db="EMBL/GenBank/DDBJ databases">
        <title>Bacterial isolates of synthetic phycosphere.</title>
        <authorList>
            <person name="Fu H."/>
            <person name="Moran M.A."/>
        </authorList>
    </citation>
    <scope>NUCLEOTIDE SEQUENCE [LARGE SCALE GENOMIC DNA]</scope>
    <source>
        <strain evidence="6 7">HF1</strain>
    </source>
</reference>
<keyword evidence="2" id="KW-0805">Transcription regulation</keyword>
<keyword evidence="3" id="KW-0238">DNA-binding</keyword>
<proteinExistence type="inferred from homology"/>
<evidence type="ECO:0000256" key="1">
    <source>
        <dbReference type="ARBA" id="ARBA00009437"/>
    </source>
</evidence>
<dbReference type="InterPro" id="IPR000847">
    <property type="entry name" value="LysR_HTH_N"/>
</dbReference>
<dbReference type="InterPro" id="IPR005119">
    <property type="entry name" value="LysR_subst-bd"/>
</dbReference>
<dbReference type="CDD" id="cd05466">
    <property type="entry name" value="PBP2_LTTR_substrate"/>
    <property type="match status" value="1"/>
</dbReference>
<dbReference type="SUPFAM" id="SSF46785">
    <property type="entry name" value="Winged helix' DNA-binding domain"/>
    <property type="match status" value="1"/>
</dbReference>
<dbReference type="PANTHER" id="PTHR30346">
    <property type="entry name" value="TRANSCRIPTIONAL DUAL REGULATOR HCAR-RELATED"/>
    <property type="match status" value="1"/>
</dbReference>
<dbReference type="RefSeq" id="WP_167638827.1">
    <property type="nucleotide sequence ID" value="NZ_JAATOP010000010.1"/>
</dbReference>
<comment type="similarity">
    <text evidence="1">Belongs to the LysR transcriptional regulatory family.</text>
</comment>
<dbReference type="Gene3D" id="1.10.10.10">
    <property type="entry name" value="Winged helix-like DNA-binding domain superfamily/Winged helix DNA-binding domain"/>
    <property type="match status" value="1"/>
</dbReference>
<evidence type="ECO:0000313" key="7">
    <source>
        <dbReference type="Proteomes" id="UP000709466"/>
    </source>
</evidence>
<dbReference type="Proteomes" id="UP000709466">
    <property type="component" value="Unassembled WGS sequence"/>
</dbReference>
<accession>A0ABX0W200</accession>
<gene>
    <name evidence="6" type="ORF">HCZ30_13500</name>
</gene>
<feature type="domain" description="HTH lysR-type" evidence="5">
    <location>
        <begin position="5"/>
        <end position="62"/>
    </location>
</feature>
<dbReference type="SUPFAM" id="SSF53850">
    <property type="entry name" value="Periplasmic binding protein-like II"/>
    <property type="match status" value="1"/>
</dbReference>
<sequence>MEQLTDLRTLRSFVTVAREGNVSRAADVLGLTQPAISLQMKRLAERTELTLFVRTAKGVDLTPDGAALLVKAEQVLGALEDFRQTARRMKGTVRGTLKLGTVIDPDFIRLGQFLHEMIAVAPDLRTQLTHGMSGDVPVRLLRGEIDAGYFLGDPADGGWWSGQEPDPSAFHHTVLTKFKYRVVAPAGWRNRTSGLDWSGLASLPWIATPPASVHRRLLDAQFDALGVRQNEVAVVDQESSMLAMVRSGVGLCLCRESLALYEEQAHGIVIVDGAEVETTLGFMSLANRQAEPSIGLAFDLVGKIWNL</sequence>
<name>A0ABX0W200_9RHOB</name>
<evidence type="ECO:0000313" key="6">
    <source>
        <dbReference type="EMBL" id="NIY73442.1"/>
    </source>
</evidence>
<protein>
    <submittedName>
        <fullName evidence="6">LysR family transcriptional regulator</fullName>
    </submittedName>
</protein>
<organism evidence="6 7">
    <name type="scientific">Marivivens donghaensis</name>
    <dbReference type="NCBI Taxonomy" id="1699413"/>
    <lineage>
        <taxon>Bacteria</taxon>
        <taxon>Pseudomonadati</taxon>
        <taxon>Pseudomonadota</taxon>
        <taxon>Alphaproteobacteria</taxon>
        <taxon>Rhodobacterales</taxon>
        <taxon>Paracoccaceae</taxon>
        <taxon>Marivivens group</taxon>
        <taxon>Marivivens</taxon>
    </lineage>
</organism>
<dbReference type="Pfam" id="PF00126">
    <property type="entry name" value="HTH_1"/>
    <property type="match status" value="1"/>
</dbReference>
<dbReference type="InterPro" id="IPR036390">
    <property type="entry name" value="WH_DNA-bd_sf"/>
</dbReference>
<dbReference type="PRINTS" id="PR00039">
    <property type="entry name" value="HTHLYSR"/>
</dbReference>
<dbReference type="EMBL" id="JAATOP010000010">
    <property type="protein sequence ID" value="NIY73442.1"/>
    <property type="molecule type" value="Genomic_DNA"/>
</dbReference>
<evidence type="ECO:0000259" key="5">
    <source>
        <dbReference type="PROSITE" id="PS50931"/>
    </source>
</evidence>
<dbReference type="PROSITE" id="PS50931">
    <property type="entry name" value="HTH_LYSR"/>
    <property type="match status" value="1"/>
</dbReference>
<dbReference type="InterPro" id="IPR036388">
    <property type="entry name" value="WH-like_DNA-bd_sf"/>
</dbReference>
<comment type="caution">
    <text evidence="6">The sequence shown here is derived from an EMBL/GenBank/DDBJ whole genome shotgun (WGS) entry which is preliminary data.</text>
</comment>
<dbReference type="Gene3D" id="3.40.190.10">
    <property type="entry name" value="Periplasmic binding protein-like II"/>
    <property type="match status" value="2"/>
</dbReference>
<keyword evidence="4" id="KW-0804">Transcription</keyword>
<keyword evidence="7" id="KW-1185">Reference proteome</keyword>
<evidence type="ECO:0000256" key="3">
    <source>
        <dbReference type="ARBA" id="ARBA00023125"/>
    </source>
</evidence>
<evidence type="ECO:0000256" key="2">
    <source>
        <dbReference type="ARBA" id="ARBA00023015"/>
    </source>
</evidence>
<dbReference type="PANTHER" id="PTHR30346:SF28">
    <property type="entry name" value="HTH-TYPE TRANSCRIPTIONAL REGULATOR CYNR"/>
    <property type="match status" value="1"/>
</dbReference>
<dbReference type="Pfam" id="PF03466">
    <property type="entry name" value="LysR_substrate"/>
    <property type="match status" value="1"/>
</dbReference>
<evidence type="ECO:0000256" key="4">
    <source>
        <dbReference type="ARBA" id="ARBA00023163"/>
    </source>
</evidence>